<protein>
    <submittedName>
        <fullName evidence="2">Uncharacterized protein</fullName>
    </submittedName>
</protein>
<feature type="signal peptide" evidence="1">
    <location>
        <begin position="1"/>
        <end position="24"/>
    </location>
</feature>
<evidence type="ECO:0000313" key="3">
    <source>
        <dbReference type="Proteomes" id="UP001164743"/>
    </source>
</evidence>
<keyword evidence="3" id="KW-1185">Reference proteome</keyword>
<accession>A0ABY7CV05</accession>
<organism evidence="2 3">
    <name type="scientific">Puccinia triticina</name>
    <dbReference type="NCBI Taxonomy" id="208348"/>
    <lineage>
        <taxon>Eukaryota</taxon>
        <taxon>Fungi</taxon>
        <taxon>Dikarya</taxon>
        <taxon>Basidiomycota</taxon>
        <taxon>Pucciniomycotina</taxon>
        <taxon>Pucciniomycetes</taxon>
        <taxon>Pucciniales</taxon>
        <taxon>Pucciniaceae</taxon>
        <taxon>Puccinia</taxon>
    </lineage>
</organism>
<evidence type="ECO:0000256" key="1">
    <source>
        <dbReference type="SAM" id="SignalP"/>
    </source>
</evidence>
<dbReference type="RefSeq" id="XP_053024019.1">
    <property type="nucleotide sequence ID" value="XM_053172816.1"/>
</dbReference>
<dbReference type="GeneID" id="77813711"/>
<dbReference type="Proteomes" id="UP001164743">
    <property type="component" value="Chromosome 9A"/>
</dbReference>
<sequence>MDRVAPTWLEIILCSLSLVTTAFPAELQGLRTTARDPINPRNNNPDVFEGLDCDFLGPSELQSITEELKFPNYPYYGPLGHPVPALFRPSEEIDGHHPTHDQAAILYYKEGVAPKRRLIQAPAKPVAFSKGSEPVQGTKPHGIKRLAMRGIEEEIKRLVRLRILPPQTENRSHSETSGTVWQAGPHDRKLVSLRKTLQDAQRRQPLIHQSDNPLQTEAPSESFQTSLEAVPCASKQVRPNERGPQMDALHYRVLKALSYQDRQGKEEFRLFKEKLLKKHYEIDDLYRSSPISPSTEINTEMLGELEMIVDRIGLPEKHGEHYLWDSLIRPPLQSKNQQAKKYDLILKRINKILEALHSYHNLFFMNGMDREILQRDKRNHAELLKWFYEQLFTDTDDHPLLLGKAKVGGQETSLKKKFTEAQKLLYKPLVDRAHLSMIEATRVSFDLLEIWYRAEFSRIFTGPFPAEKYQETLPCAADKFRPNFLL</sequence>
<keyword evidence="1" id="KW-0732">Signal</keyword>
<dbReference type="EMBL" id="CP110429">
    <property type="protein sequence ID" value="WAQ88464.1"/>
    <property type="molecule type" value="Genomic_DNA"/>
</dbReference>
<reference evidence="2" key="1">
    <citation type="submission" date="2022-10" db="EMBL/GenBank/DDBJ databases">
        <title>Puccinia triticina Genome sequencing and assembly.</title>
        <authorList>
            <person name="Li C."/>
        </authorList>
    </citation>
    <scope>NUCLEOTIDE SEQUENCE</scope>
    <source>
        <strain evidence="2">Pt15</strain>
    </source>
</reference>
<evidence type="ECO:0000313" key="2">
    <source>
        <dbReference type="EMBL" id="WAQ88464.1"/>
    </source>
</evidence>
<name>A0ABY7CV05_9BASI</name>
<proteinExistence type="predicted"/>
<feature type="chain" id="PRO_5045465639" evidence="1">
    <location>
        <begin position="25"/>
        <end position="486"/>
    </location>
</feature>
<gene>
    <name evidence="2" type="ORF">PtA15_9A591</name>
</gene>